<dbReference type="PATRIC" id="fig|1196324.3.peg.3832"/>
<gene>
    <name evidence="10" type="ORF">A374_18821</name>
</gene>
<comment type="similarity">
    <text evidence="2">Belongs to the EssA family.</text>
</comment>
<reference evidence="10 11" key="1">
    <citation type="journal article" date="2012" name="J. Bacteriol.">
        <title>Genome of Bacillus macauensis ZFHKF-1, a Long-Chain-Forming Bacterium.</title>
        <authorList>
            <person name="Cai L."/>
            <person name="Zhang T."/>
        </authorList>
    </citation>
    <scope>NUCLEOTIDE SEQUENCE [LARGE SCALE GENOMIC DNA]</scope>
    <source>
        <strain evidence="10 11">ZFHKF-1</strain>
    </source>
</reference>
<evidence type="ECO:0000256" key="1">
    <source>
        <dbReference type="ARBA" id="ARBA00004162"/>
    </source>
</evidence>
<dbReference type="STRING" id="1196324.A374_18821"/>
<dbReference type="InterPro" id="IPR034026">
    <property type="entry name" value="EssA"/>
</dbReference>
<proteinExistence type="inferred from homology"/>
<keyword evidence="5 8" id="KW-1133">Transmembrane helix</keyword>
<sequence>MKKPYNRGILPLVILGLLALQPSTVVAIDAKDKGKIDYQTDRIGQDQKSRQDDQNLRETELDKTAPGLFSEQTQEAVKQKQENKEKTEERIKKQAIDQGNPADESKHQLKDSLFTKTVQTNDSAFGNGSQKQTEEEGISFSFLLSVLASVFIFIVGVFLIVRKTKDERK</sequence>
<feature type="transmembrane region" description="Helical" evidence="8">
    <location>
        <begin position="140"/>
        <end position="161"/>
    </location>
</feature>
<evidence type="ECO:0000256" key="2">
    <source>
        <dbReference type="ARBA" id="ARBA00008570"/>
    </source>
</evidence>
<comment type="caution">
    <text evidence="10">The sequence shown here is derived from an EMBL/GenBank/DDBJ whole genome shotgun (WGS) entry which is preliminary data.</text>
</comment>
<dbReference type="NCBIfam" id="TIGR03927">
    <property type="entry name" value="T7SS_EssA_Firm"/>
    <property type="match status" value="1"/>
</dbReference>
<keyword evidence="9" id="KW-0732">Signal</keyword>
<evidence type="ECO:0000256" key="9">
    <source>
        <dbReference type="SAM" id="SignalP"/>
    </source>
</evidence>
<evidence type="ECO:0000256" key="6">
    <source>
        <dbReference type="ARBA" id="ARBA00023136"/>
    </source>
</evidence>
<evidence type="ECO:0000313" key="11">
    <source>
        <dbReference type="Proteomes" id="UP000004080"/>
    </source>
</evidence>
<evidence type="ECO:0000256" key="3">
    <source>
        <dbReference type="ARBA" id="ARBA00022475"/>
    </source>
</evidence>
<keyword evidence="11" id="KW-1185">Reference proteome</keyword>
<feature type="region of interest" description="Disordered" evidence="7">
    <location>
        <begin position="36"/>
        <end position="107"/>
    </location>
</feature>
<dbReference type="EMBL" id="AKKV01000046">
    <property type="protein sequence ID" value="EIT83772.1"/>
    <property type="molecule type" value="Genomic_DNA"/>
</dbReference>
<feature type="chain" id="PRO_5003713052" evidence="9">
    <location>
        <begin position="28"/>
        <end position="169"/>
    </location>
</feature>
<evidence type="ECO:0000313" key="10">
    <source>
        <dbReference type="EMBL" id="EIT83772.1"/>
    </source>
</evidence>
<keyword evidence="4 8" id="KW-0812">Transmembrane</keyword>
<evidence type="ECO:0000256" key="8">
    <source>
        <dbReference type="SAM" id="Phobius"/>
    </source>
</evidence>
<dbReference type="RefSeq" id="WP_007203831.1">
    <property type="nucleotide sequence ID" value="NZ_AKKV01000046.1"/>
</dbReference>
<keyword evidence="6 8" id="KW-0472">Membrane</keyword>
<evidence type="ECO:0000256" key="5">
    <source>
        <dbReference type="ARBA" id="ARBA00022989"/>
    </source>
</evidence>
<accession>I8ADV2</accession>
<comment type="subcellular location">
    <subcellularLocation>
        <location evidence="1">Cell membrane</location>
        <topology evidence="1">Single-pass membrane protein</topology>
    </subcellularLocation>
</comment>
<dbReference type="InterPro" id="IPR018920">
    <property type="entry name" value="EssA/YueC"/>
</dbReference>
<name>I8ADV2_9BACL</name>
<dbReference type="Pfam" id="PF10661">
    <property type="entry name" value="EssA"/>
    <property type="match status" value="1"/>
</dbReference>
<evidence type="ECO:0000256" key="7">
    <source>
        <dbReference type="SAM" id="MobiDB-lite"/>
    </source>
</evidence>
<dbReference type="GO" id="GO:0005886">
    <property type="term" value="C:plasma membrane"/>
    <property type="evidence" value="ECO:0007669"/>
    <property type="project" value="UniProtKB-SubCell"/>
</dbReference>
<feature type="compositionally biased region" description="Basic and acidic residues" evidence="7">
    <location>
        <begin position="77"/>
        <end position="95"/>
    </location>
</feature>
<protein>
    <submittedName>
        <fullName evidence="10">Uncharacterized protein</fullName>
    </submittedName>
</protein>
<organism evidence="10 11">
    <name type="scientific">Fictibacillus macauensis ZFHKF-1</name>
    <dbReference type="NCBI Taxonomy" id="1196324"/>
    <lineage>
        <taxon>Bacteria</taxon>
        <taxon>Bacillati</taxon>
        <taxon>Bacillota</taxon>
        <taxon>Bacilli</taxon>
        <taxon>Bacillales</taxon>
        <taxon>Fictibacillaceae</taxon>
        <taxon>Fictibacillus</taxon>
    </lineage>
</organism>
<dbReference type="Proteomes" id="UP000004080">
    <property type="component" value="Unassembled WGS sequence"/>
</dbReference>
<feature type="compositionally biased region" description="Basic and acidic residues" evidence="7">
    <location>
        <begin position="36"/>
        <end position="63"/>
    </location>
</feature>
<keyword evidence="3" id="KW-1003">Cell membrane</keyword>
<evidence type="ECO:0000256" key="4">
    <source>
        <dbReference type="ARBA" id="ARBA00022692"/>
    </source>
</evidence>
<dbReference type="AlphaFoldDB" id="I8ADV2"/>
<feature type="signal peptide" evidence="9">
    <location>
        <begin position="1"/>
        <end position="27"/>
    </location>
</feature>